<protein>
    <submittedName>
        <fullName evidence="2">Uncharacterized protein</fullName>
    </submittedName>
</protein>
<evidence type="ECO:0000256" key="1">
    <source>
        <dbReference type="SAM" id="Phobius"/>
    </source>
</evidence>
<keyword evidence="1" id="KW-0812">Transmembrane</keyword>
<keyword evidence="1" id="KW-1133">Transmembrane helix</keyword>
<dbReference type="AlphaFoldDB" id="A0A9I9EKJ7"/>
<organism evidence="2">
    <name type="scientific">Cucumis melo</name>
    <name type="common">Muskmelon</name>
    <dbReference type="NCBI Taxonomy" id="3656"/>
    <lineage>
        <taxon>Eukaryota</taxon>
        <taxon>Viridiplantae</taxon>
        <taxon>Streptophyta</taxon>
        <taxon>Embryophyta</taxon>
        <taxon>Tracheophyta</taxon>
        <taxon>Spermatophyta</taxon>
        <taxon>Magnoliopsida</taxon>
        <taxon>eudicotyledons</taxon>
        <taxon>Gunneridae</taxon>
        <taxon>Pentapetalae</taxon>
        <taxon>rosids</taxon>
        <taxon>fabids</taxon>
        <taxon>Cucurbitales</taxon>
        <taxon>Cucurbitaceae</taxon>
        <taxon>Benincaseae</taxon>
        <taxon>Cucumis</taxon>
    </lineage>
</organism>
<dbReference type="Gramene" id="MELO3C035047.2.1">
    <property type="protein sequence ID" value="MELO3C035047.2.1"/>
    <property type="gene ID" value="MELO3C035047.2"/>
</dbReference>
<accession>A0A9I9EKJ7</accession>
<feature type="transmembrane region" description="Helical" evidence="1">
    <location>
        <begin position="19"/>
        <end position="37"/>
    </location>
</feature>
<dbReference type="EnsemblPlants" id="MELO3C035047.2.1">
    <property type="protein sequence ID" value="MELO3C035047.2.1"/>
    <property type="gene ID" value="MELO3C035047.2"/>
</dbReference>
<keyword evidence="1" id="KW-0472">Membrane</keyword>
<proteinExistence type="predicted"/>
<evidence type="ECO:0000313" key="2">
    <source>
        <dbReference type="EnsemblPlants" id="MELO3C035047.2.1"/>
    </source>
</evidence>
<sequence>MYLQSDPLSWNERGSCKLASVWCLIVYAILPVAFICNRTKCLFAFVMLFPELFVNFCNNQFSSYSRTSEGNFTSNPEVLVRLIKCRRGFLEYTFLLLHPSKMQRANLNNLFLRCFLNSELLEEAASKFIFVELSGIRKDVQCPICLVINLDSELLETPPCNLLVKSVSSD</sequence>
<reference evidence="2" key="1">
    <citation type="submission" date="2023-03" db="UniProtKB">
        <authorList>
            <consortium name="EnsemblPlants"/>
        </authorList>
    </citation>
    <scope>IDENTIFICATION</scope>
</reference>
<name>A0A9I9EKJ7_CUCME</name>